<proteinExistence type="predicted"/>
<dbReference type="SUPFAM" id="SSF53187">
    <property type="entry name" value="Zn-dependent exopeptidases"/>
    <property type="match status" value="1"/>
</dbReference>
<protein>
    <recommendedName>
        <fullName evidence="3">N-formylglutamate amidohydrolase</fullName>
    </recommendedName>
</protein>
<dbReference type="OrthoDB" id="71260at2759"/>
<dbReference type="Gene3D" id="3.40.630.40">
    <property type="entry name" value="Zn-dependent exopeptidases"/>
    <property type="match status" value="1"/>
</dbReference>
<dbReference type="EMBL" id="PJQM01006565">
    <property type="protein sequence ID" value="RCH79464.1"/>
    <property type="molecule type" value="Genomic_DNA"/>
</dbReference>
<name>A0A367IP44_RHIST</name>
<evidence type="ECO:0000313" key="1">
    <source>
        <dbReference type="EMBL" id="RCH79464.1"/>
    </source>
</evidence>
<accession>A0A367IP44</accession>
<organism evidence="1 2">
    <name type="scientific">Rhizopus stolonifer</name>
    <name type="common">Rhizopus nigricans</name>
    <dbReference type="NCBI Taxonomy" id="4846"/>
    <lineage>
        <taxon>Eukaryota</taxon>
        <taxon>Fungi</taxon>
        <taxon>Fungi incertae sedis</taxon>
        <taxon>Mucoromycota</taxon>
        <taxon>Mucoromycotina</taxon>
        <taxon>Mucoromycetes</taxon>
        <taxon>Mucorales</taxon>
        <taxon>Mucorineae</taxon>
        <taxon>Rhizopodaceae</taxon>
        <taxon>Rhizopus</taxon>
    </lineage>
</organism>
<dbReference type="Proteomes" id="UP000253551">
    <property type="component" value="Unassembled WGS sequence"/>
</dbReference>
<gene>
    <name evidence="1" type="ORF">CU098_005227</name>
</gene>
<comment type="caution">
    <text evidence="1">The sequence shown here is derived from an EMBL/GenBank/DDBJ whole genome shotgun (WGS) entry which is preliminary data.</text>
</comment>
<reference evidence="1 2" key="1">
    <citation type="journal article" date="2018" name="G3 (Bethesda)">
        <title>Phylogenetic and Phylogenomic Definition of Rhizopus Species.</title>
        <authorList>
            <person name="Gryganskyi A.P."/>
            <person name="Golan J."/>
            <person name="Dolatabadi S."/>
            <person name="Mondo S."/>
            <person name="Robb S."/>
            <person name="Idnurm A."/>
            <person name="Muszewska A."/>
            <person name="Steczkiewicz K."/>
            <person name="Masonjones S."/>
            <person name="Liao H.L."/>
            <person name="Gajdeczka M.T."/>
            <person name="Anike F."/>
            <person name="Vuek A."/>
            <person name="Anishchenko I.M."/>
            <person name="Voigt K."/>
            <person name="de Hoog G.S."/>
            <person name="Smith M.E."/>
            <person name="Heitman J."/>
            <person name="Vilgalys R."/>
            <person name="Stajich J.E."/>
        </authorList>
    </citation>
    <scope>NUCLEOTIDE SEQUENCE [LARGE SCALE GENOMIC DNA]</scope>
    <source>
        <strain evidence="1 2">LSU 92-RS-03</strain>
    </source>
</reference>
<sequence length="281" mass="32610">MYTIEDYQALKKKYKGNFILEFGTLPLIITAPHGGWERPSSIPDRVRNGSLILQDLYTKEIAEDIYSEITRHYGQSPSVVVNLISRRKADPNRPLDEGSETEKGKKIWLDYHKHIKEAIQALHKQHNYGLLIDIHGQKHKHGMVELGYLLTPDDIKTNDTETFKQYILQKSSIQSLAHRYPKIEPRQLLCLLGDKISDHHEVPTMPSSEAEVDDKFYFFGAYTTETYHFYDEKNDKGLDAVQIEIPQKFRLTSEGRDQVVRAVSKAAIYFLDNYYLNKHKL</sequence>
<evidence type="ECO:0000313" key="2">
    <source>
        <dbReference type="Proteomes" id="UP000253551"/>
    </source>
</evidence>
<evidence type="ECO:0008006" key="3">
    <source>
        <dbReference type="Google" id="ProtNLM"/>
    </source>
</evidence>
<dbReference type="AlphaFoldDB" id="A0A367IP44"/>
<keyword evidence="2" id="KW-1185">Reference proteome</keyword>